<name>A0AAV3JES8_LEPBO</name>
<evidence type="ECO:0008006" key="3">
    <source>
        <dbReference type="Google" id="ProtNLM"/>
    </source>
</evidence>
<evidence type="ECO:0000313" key="2">
    <source>
        <dbReference type="Proteomes" id="UP000014570"/>
    </source>
</evidence>
<accession>A0AAV3JES8</accession>
<sequence length="38" mass="4631">MRKIIYYFDWPPIYQIKSVFSGFEKLGARLCIYRKNGK</sequence>
<protein>
    <recommendedName>
        <fullName evidence="3">Glycosyltransferase family 1 protein</fullName>
    </recommendedName>
</protein>
<reference evidence="1 2" key="1">
    <citation type="submission" date="2013-04" db="EMBL/GenBank/DDBJ databases">
        <authorList>
            <person name="Harkins D.M."/>
            <person name="Durkin A.S."/>
            <person name="Brinkac L.M."/>
            <person name="Haft D.H."/>
            <person name="Selengut J.D."/>
            <person name="Sanka R."/>
            <person name="DePew J."/>
            <person name="Purushe J."/>
            <person name="Chanthongthip A."/>
            <person name="Lattana O."/>
            <person name="Phetsouvanh R."/>
            <person name="Newton P.N."/>
            <person name="Vinetz J.M."/>
            <person name="Sutton G.G."/>
            <person name="Nierman W.C."/>
            <person name="Fouts D.E."/>
        </authorList>
    </citation>
    <scope>NUCLEOTIDE SEQUENCE [LARGE SCALE GENOMIC DNA]</scope>
    <source>
        <strain evidence="1 2">UI 09931</strain>
    </source>
</reference>
<comment type="caution">
    <text evidence="1">The sequence shown here is derived from an EMBL/GenBank/DDBJ whole genome shotgun (WGS) entry which is preliminary data.</text>
</comment>
<evidence type="ECO:0000313" key="1">
    <source>
        <dbReference type="EMBL" id="EPG58759.1"/>
    </source>
</evidence>
<gene>
    <name evidence="1" type="ORF">LEP1GSC103_0362</name>
</gene>
<organism evidence="1 2">
    <name type="scientific">Leptospira borgpetersenii serovar Javanica str. UI 09931</name>
    <dbReference type="NCBI Taxonomy" id="1049767"/>
    <lineage>
        <taxon>Bacteria</taxon>
        <taxon>Pseudomonadati</taxon>
        <taxon>Spirochaetota</taxon>
        <taxon>Spirochaetia</taxon>
        <taxon>Leptospirales</taxon>
        <taxon>Leptospiraceae</taxon>
        <taxon>Leptospira</taxon>
    </lineage>
</organism>
<proteinExistence type="predicted"/>
<dbReference type="EMBL" id="AHNP02000004">
    <property type="protein sequence ID" value="EPG58759.1"/>
    <property type="molecule type" value="Genomic_DNA"/>
</dbReference>
<dbReference type="Proteomes" id="UP000014570">
    <property type="component" value="Unassembled WGS sequence"/>
</dbReference>
<dbReference type="AlphaFoldDB" id="A0AAV3JES8"/>